<dbReference type="Gene3D" id="3.90.75.20">
    <property type="match status" value="2"/>
</dbReference>
<evidence type="ECO:0000259" key="1">
    <source>
        <dbReference type="SMART" id="SM00507"/>
    </source>
</evidence>
<accession>A0A812PWW0</accession>
<name>A0A812PWW0_9DINO</name>
<comment type="caution">
    <text evidence="2">The sequence shown here is derived from an EMBL/GenBank/DDBJ whole genome shotgun (WGS) entry which is preliminary data.</text>
</comment>
<sequence>MSILSGRLTAARGHAPLAWWKRCLADLASSRTEASVKRYAWQVSSCGRVRSSKGLVSFGSILSSGYRRVAIDGRFYYVHRLVAAGFLPLPNTCQWQVNHLDRDPSNNHVSNLQYVSPAENIQHTWQTNPARKGPGKPVMWRIVGQDVWFTCATQAQAASQLGVSALAVSQCCSGVSTSIETSRGTRHEVRWVDLPHKQRPISAVGEQWRDAKHPNTRDLIPGWMVSSCGRVWSSRRGQISQGSRHGAGYFKCKARSQDLLIHRIVAASFLEEPDSSLEVNHKDGDPGNNHVENLEYVTHSENMRHSYLRRALPHRQPGQCKTVQGRRLSFEGPWLDFESVQAAALHAGVSSASVSNICHGRKTRCKDWEFRFVHEEPLPGEEWRKVCPAVLERARTASAVTGDGCALLTLKPQSRPTEKCPVVVRS</sequence>
<dbReference type="InterPro" id="IPR003615">
    <property type="entry name" value="HNH_nuc"/>
</dbReference>
<organism evidence="2 3">
    <name type="scientific">Symbiodinium natans</name>
    <dbReference type="NCBI Taxonomy" id="878477"/>
    <lineage>
        <taxon>Eukaryota</taxon>
        <taxon>Sar</taxon>
        <taxon>Alveolata</taxon>
        <taxon>Dinophyceae</taxon>
        <taxon>Suessiales</taxon>
        <taxon>Symbiodiniaceae</taxon>
        <taxon>Symbiodinium</taxon>
    </lineage>
</organism>
<dbReference type="Pfam" id="PF13392">
    <property type="entry name" value="HNH_3"/>
    <property type="match status" value="2"/>
</dbReference>
<feature type="domain" description="HNH nuclease" evidence="1">
    <location>
        <begin position="72"/>
        <end position="121"/>
    </location>
</feature>
<gene>
    <name evidence="2" type="ORF">SNAT2548_LOCUS19117</name>
</gene>
<dbReference type="EMBL" id="CAJNDS010002166">
    <property type="protein sequence ID" value="CAE7357913.1"/>
    <property type="molecule type" value="Genomic_DNA"/>
</dbReference>
<dbReference type="OrthoDB" id="430296at2759"/>
<evidence type="ECO:0000313" key="3">
    <source>
        <dbReference type="Proteomes" id="UP000604046"/>
    </source>
</evidence>
<dbReference type="InterPro" id="IPR044925">
    <property type="entry name" value="His-Me_finger_sf"/>
</dbReference>
<dbReference type="SUPFAM" id="SSF54060">
    <property type="entry name" value="His-Me finger endonucleases"/>
    <property type="match status" value="2"/>
</dbReference>
<protein>
    <recommendedName>
        <fullName evidence="1">HNH nuclease domain-containing protein</fullName>
    </recommendedName>
</protein>
<reference evidence="2" key="1">
    <citation type="submission" date="2021-02" db="EMBL/GenBank/DDBJ databases">
        <authorList>
            <person name="Dougan E. K."/>
            <person name="Rhodes N."/>
            <person name="Thang M."/>
            <person name="Chan C."/>
        </authorList>
    </citation>
    <scope>NUCLEOTIDE SEQUENCE</scope>
</reference>
<evidence type="ECO:0000313" key="2">
    <source>
        <dbReference type="EMBL" id="CAE7357913.1"/>
    </source>
</evidence>
<feature type="domain" description="HNH nuclease" evidence="1">
    <location>
        <begin position="255"/>
        <end position="303"/>
    </location>
</feature>
<proteinExistence type="predicted"/>
<dbReference type="Proteomes" id="UP000604046">
    <property type="component" value="Unassembled WGS sequence"/>
</dbReference>
<dbReference type="AlphaFoldDB" id="A0A812PWW0"/>
<keyword evidence="3" id="KW-1185">Reference proteome</keyword>
<dbReference type="SMART" id="SM00507">
    <property type="entry name" value="HNHc"/>
    <property type="match status" value="2"/>
</dbReference>